<evidence type="ECO:0000259" key="6">
    <source>
        <dbReference type="Pfam" id="PF00891"/>
    </source>
</evidence>
<reference evidence="8 9" key="2">
    <citation type="submission" date="2019-11" db="EMBL/GenBank/DDBJ databases">
        <title>A de novo genome assembly of a pear dwarfing rootstock.</title>
        <authorList>
            <person name="Wang F."/>
            <person name="Wang J."/>
            <person name="Li S."/>
            <person name="Zhang Y."/>
            <person name="Fang M."/>
            <person name="Ma L."/>
            <person name="Zhao Y."/>
            <person name="Jiang S."/>
        </authorList>
    </citation>
    <scope>NUCLEOTIDE SEQUENCE [LARGE SCALE GENOMIC DNA]</scope>
    <source>
        <strain evidence="8">S2</strain>
        <tissue evidence="8">Leaf</tissue>
    </source>
</reference>
<dbReference type="InterPro" id="IPR036390">
    <property type="entry name" value="WH_DNA-bd_sf"/>
</dbReference>
<proteinExistence type="inferred from homology"/>
<gene>
    <name evidence="8" type="ORF">D8674_041748</name>
</gene>
<organism evidence="8 9">
    <name type="scientific">Pyrus ussuriensis x Pyrus communis</name>
    <dbReference type="NCBI Taxonomy" id="2448454"/>
    <lineage>
        <taxon>Eukaryota</taxon>
        <taxon>Viridiplantae</taxon>
        <taxon>Streptophyta</taxon>
        <taxon>Embryophyta</taxon>
        <taxon>Tracheophyta</taxon>
        <taxon>Spermatophyta</taxon>
        <taxon>Magnoliopsida</taxon>
        <taxon>eudicotyledons</taxon>
        <taxon>Gunneridae</taxon>
        <taxon>Pentapetalae</taxon>
        <taxon>rosids</taxon>
        <taxon>fabids</taxon>
        <taxon>Rosales</taxon>
        <taxon>Rosaceae</taxon>
        <taxon>Amygdaloideae</taxon>
        <taxon>Maleae</taxon>
        <taxon>Pyrus</taxon>
    </lineage>
</organism>
<dbReference type="PANTHER" id="PTHR11746">
    <property type="entry name" value="O-METHYLTRANSFERASE"/>
    <property type="match status" value="1"/>
</dbReference>
<dbReference type="SUPFAM" id="SSF53335">
    <property type="entry name" value="S-adenosyl-L-methionine-dependent methyltransferases"/>
    <property type="match status" value="1"/>
</dbReference>
<evidence type="ECO:0000256" key="5">
    <source>
        <dbReference type="PIRSR" id="PIRSR005739-1"/>
    </source>
</evidence>
<dbReference type="InterPro" id="IPR012967">
    <property type="entry name" value="COMT_dimerisation"/>
</dbReference>
<dbReference type="PROSITE" id="PS51683">
    <property type="entry name" value="SAM_OMT_II"/>
    <property type="match status" value="1"/>
</dbReference>
<evidence type="ECO:0000256" key="2">
    <source>
        <dbReference type="ARBA" id="ARBA00022679"/>
    </source>
</evidence>
<evidence type="ECO:0000256" key="4">
    <source>
        <dbReference type="ARBA" id="ARBA00038277"/>
    </source>
</evidence>
<comment type="caution">
    <text evidence="8">The sequence shown here is derived from an EMBL/GenBank/DDBJ whole genome shotgun (WGS) entry which is preliminary data.</text>
</comment>
<dbReference type="GO" id="GO:0032259">
    <property type="term" value="P:methylation"/>
    <property type="evidence" value="ECO:0007669"/>
    <property type="project" value="UniProtKB-KW"/>
</dbReference>
<dbReference type="InterPro" id="IPR029063">
    <property type="entry name" value="SAM-dependent_MTases_sf"/>
</dbReference>
<dbReference type="GO" id="GO:0008171">
    <property type="term" value="F:O-methyltransferase activity"/>
    <property type="evidence" value="ECO:0007669"/>
    <property type="project" value="InterPro"/>
</dbReference>
<name>A0A5N5GKE5_9ROSA</name>
<dbReference type="EMBL" id="SMOL01000441">
    <property type="protein sequence ID" value="KAB2614331.1"/>
    <property type="molecule type" value="Genomic_DNA"/>
</dbReference>
<keyword evidence="3" id="KW-0949">S-adenosyl-L-methionine</keyword>
<dbReference type="PIRSF" id="PIRSF005739">
    <property type="entry name" value="O-mtase"/>
    <property type="match status" value="1"/>
</dbReference>
<dbReference type="InterPro" id="IPR036388">
    <property type="entry name" value="WH-like_DNA-bd_sf"/>
</dbReference>
<dbReference type="Gene3D" id="1.10.10.10">
    <property type="entry name" value="Winged helix-like DNA-binding domain superfamily/Winged helix DNA-binding domain"/>
    <property type="match status" value="1"/>
</dbReference>
<evidence type="ECO:0000313" key="9">
    <source>
        <dbReference type="Proteomes" id="UP000327157"/>
    </source>
</evidence>
<dbReference type="Pfam" id="PF08100">
    <property type="entry name" value="Dimerisation"/>
    <property type="match status" value="1"/>
</dbReference>
<dbReference type="InterPro" id="IPR016461">
    <property type="entry name" value="COMT-like"/>
</dbReference>
<evidence type="ECO:0000256" key="1">
    <source>
        <dbReference type="ARBA" id="ARBA00022603"/>
    </source>
</evidence>
<accession>A0A5N5GKE5</accession>
<dbReference type="Pfam" id="PF00891">
    <property type="entry name" value="Methyltransf_2"/>
    <property type="match status" value="1"/>
</dbReference>
<keyword evidence="9" id="KW-1185">Reference proteome</keyword>
<keyword evidence="1 8" id="KW-0489">Methyltransferase</keyword>
<feature type="domain" description="O-methyltransferase dimerisation" evidence="7">
    <location>
        <begin position="18"/>
        <end position="113"/>
    </location>
</feature>
<dbReference type="OrthoDB" id="1606438at2759"/>
<dbReference type="SUPFAM" id="SSF46785">
    <property type="entry name" value="Winged helix' DNA-binding domain"/>
    <property type="match status" value="1"/>
</dbReference>
<comment type="similarity">
    <text evidence="4">Belongs to the class I-like SAM-binding methyltransferase superfamily. Cation-independent O-methyltransferase family.</text>
</comment>
<evidence type="ECO:0000259" key="7">
    <source>
        <dbReference type="Pfam" id="PF08100"/>
    </source>
</evidence>
<dbReference type="GO" id="GO:0046983">
    <property type="term" value="F:protein dimerization activity"/>
    <property type="evidence" value="ECO:0007669"/>
    <property type="project" value="InterPro"/>
</dbReference>
<dbReference type="FunFam" id="3.40.50.150:FF:000294">
    <property type="entry name" value="O-methyltransferase family protein"/>
    <property type="match status" value="1"/>
</dbReference>
<protein>
    <submittedName>
        <fullName evidence="8">(R-S)-reticuline 7-O-methyltransferase-like</fullName>
    </submittedName>
</protein>
<dbReference type="InterPro" id="IPR001077">
    <property type="entry name" value="COMT_C"/>
</dbReference>
<reference evidence="8 9" key="1">
    <citation type="submission" date="2019-09" db="EMBL/GenBank/DDBJ databases">
        <authorList>
            <person name="Ou C."/>
        </authorList>
    </citation>
    <scope>NUCLEOTIDE SEQUENCE [LARGE SCALE GENOMIC DNA]</scope>
    <source>
        <strain evidence="8">S2</strain>
        <tissue evidence="8">Leaf</tissue>
    </source>
</reference>
<evidence type="ECO:0000313" key="8">
    <source>
        <dbReference type="EMBL" id="KAB2614331.1"/>
    </source>
</evidence>
<dbReference type="Gene3D" id="3.40.50.150">
    <property type="entry name" value="Vaccinia Virus protein VP39"/>
    <property type="match status" value="1"/>
</dbReference>
<feature type="active site" description="Proton acceptor" evidence="5">
    <location>
        <position position="257"/>
    </location>
</feature>
<dbReference type="Proteomes" id="UP000327157">
    <property type="component" value="Unassembled WGS sequence"/>
</dbReference>
<keyword evidence="2 8" id="KW-0808">Transferase</keyword>
<evidence type="ECO:0000256" key="3">
    <source>
        <dbReference type="ARBA" id="ARBA00022691"/>
    </source>
</evidence>
<sequence length="352" mass="38998">MQEDPEIEASLRGQADIWKYMFGFADSMALKCAVELRIADIIHSHRPSDGAPNSNPMIALSQIASCIAPSPYITYLTRIMRLLVHRNIFAVHHPFDGGEPLYGLTDSSRWLLHDAELSLAPMLVLQNHPCLMAPWHYFSRRMAHGLDIWDYASQNPEINKLFNDGMACSSRVVTKAIFTGYEHGFDGVGSLVDVGGGTGSAVAEIVKAYPNIKGFNFDLPHVVATAPVYHGVSHVAGDMFEGNIPNADAVFMKHIMHDWSDSDCIKILKNCRKAIPKKSGKIIIVDVVLEPNSEGTLNDTRLILDLVMIAHASGGRERTEIEWKKLLEEGGFPRYKVIKIPAFASIVEAYPM</sequence>
<feature type="domain" description="O-methyltransferase C-terminal" evidence="6">
    <location>
        <begin position="142"/>
        <end position="332"/>
    </location>
</feature>
<dbReference type="AlphaFoldDB" id="A0A5N5GKE5"/>